<evidence type="ECO:0000256" key="1">
    <source>
        <dbReference type="SAM" id="MobiDB-lite"/>
    </source>
</evidence>
<dbReference type="EMBL" id="KP869665">
    <property type="protein sequence ID" value="AKC94936.1"/>
    <property type="molecule type" value="Genomic_DNA"/>
</dbReference>
<feature type="compositionally biased region" description="Polar residues" evidence="1">
    <location>
        <begin position="1"/>
        <end position="10"/>
    </location>
</feature>
<sequence length="215" mass="23823">MPNLQNNWSKPPTPGITERINDAIKPKGSLKPRVEMAVKRLKGQISKLDNMLTKLKERDEKIFNRIVTATQQHDTHTSKVLSNELAEVRKVSRVLGNARMALEQIELRLTTFHDLGDTVVTIMPTIGLMKSLKSSLVKFMPEADQEVNRMTEMLGGLMTDTFTGDSSFGVETATNAESDKILQEAAAVAESAVSEKFPSMPVEQATPSSTTTRYM</sequence>
<name>A0A0F6PX39_9ZZZZ</name>
<dbReference type="Gene3D" id="6.10.140.1230">
    <property type="match status" value="1"/>
</dbReference>
<reference evidence="2" key="1">
    <citation type="journal article" date="2015" name="Nature">
        <title>Complex archaea that bridge the gap between prokaryotes and eukaryotes.</title>
        <authorList>
            <person name="Spang A."/>
            <person name="Saw J.H."/>
            <person name="Jorgensen S.L."/>
            <person name="Zaremba-Niedzwiedzka K."/>
            <person name="Martijn J."/>
            <person name="Lind A.E."/>
            <person name="van Eijk R."/>
            <person name="Schleper C."/>
            <person name="Guy L."/>
            <person name="Ettema T.J."/>
        </authorList>
    </citation>
    <scope>NUCLEOTIDE SEQUENCE</scope>
</reference>
<accession>A0A0F6PX39</accession>
<organism evidence="2">
    <name type="scientific">uncultured organism</name>
    <dbReference type="NCBI Taxonomy" id="155900"/>
    <lineage>
        <taxon>unclassified sequences</taxon>
        <taxon>environmental samples</taxon>
    </lineage>
</organism>
<feature type="region of interest" description="Disordered" evidence="1">
    <location>
        <begin position="1"/>
        <end position="20"/>
    </location>
</feature>
<evidence type="ECO:0000313" key="2">
    <source>
        <dbReference type="EMBL" id="AKC94936.1"/>
    </source>
</evidence>
<protein>
    <submittedName>
        <fullName evidence="2">Putative Snf7 domain-containing protein</fullName>
    </submittedName>
</protein>
<proteinExistence type="predicted"/>
<dbReference type="AlphaFoldDB" id="A0A0F6PX39"/>